<keyword evidence="1" id="KW-0732">Signal</keyword>
<dbReference type="Pfam" id="PF13620">
    <property type="entry name" value="CarboxypepD_reg"/>
    <property type="match status" value="1"/>
</dbReference>
<evidence type="ECO:0000313" key="3">
    <source>
        <dbReference type="Proteomes" id="UP000178735"/>
    </source>
</evidence>
<dbReference type="Gene3D" id="2.60.40.1120">
    <property type="entry name" value="Carboxypeptidase-like, regulatory domain"/>
    <property type="match status" value="4"/>
</dbReference>
<name>A0A1F7WXA7_9BACT</name>
<accession>A0A1F7WXA7</accession>
<reference evidence="2 3" key="1">
    <citation type="journal article" date="2016" name="Nat. Commun.">
        <title>Thousands of microbial genomes shed light on interconnected biogeochemical processes in an aquifer system.</title>
        <authorList>
            <person name="Anantharaman K."/>
            <person name="Brown C.T."/>
            <person name="Hug L.A."/>
            <person name="Sharon I."/>
            <person name="Castelle C.J."/>
            <person name="Probst A.J."/>
            <person name="Thomas B.C."/>
            <person name="Singh A."/>
            <person name="Wilkins M.J."/>
            <person name="Karaoz U."/>
            <person name="Brodie E.L."/>
            <person name="Williams K.H."/>
            <person name="Hubbard S.S."/>
            <person name="Banfield J.F."/>
        </authorList>
    </citation>
    <scope>NUCLEOTIDE SEQUENCE [LARGE SCALE GENOMIC DNA]</scope>
</reference>
<dbReference type="InterPro" id="IPR013784">
    <property type="entry name" value="Carb-bd-like_fold"/>
</dbReference>
<dbReference type="SUPFAM" id="SSF49464">
    <property type="entry name" value="Carboxypeptidase regulatory domain-like"/>
    <property type="match status" value="3"/>
</dbReference>
<proteinExistence type="predicted"/>
<gene>
    <name evidence="2" type="ORF">A2008_13525</name>
</gene>
<dbReference type="GO" id="GO:0030246">
    <property type="term" value="F:carbohydrate binding"/>
    <property type="evidence" value="ECO:0007669"/>
    <property type="project" value="InterPro"/>
</dbReference>
<dbReference type="STRING" id="1817813.A2008_13525"/>
<feature type="chain" id="PRO_5009533626" description="PEGA domain-containing protein" evidence="1">
    <location>
        <begin position="29"/>
        <end position="436"/>
    </location>
</feature>
<evidence type="ECO:0000256" key="1">
    <source>
        <dbReference type="SAM" id="SignalP"/>
    </source>
</evidence>
<dbReference type="SUPFAM" id="SSF49452">
    <property type="entry name" value="Starch-binding domain-like"/>
    <property type="match status" value="1"/>
</dbReference>
<dbReference type="AlphaFoldDB" id="A0A1F7WXA7"/>
<evidence type="ECO:0000313" key="2">
    <source>
        <dbReference type="EMBL" id="OGM07436.1"/>
    </source>
</evidence>
<evidence type="ECO:0008006" key="4">
    <source>
        <dbReference type="Google" id="ProtNLM"/>
    </source>
</evidence>
<dbReference type="Pfam" id="PF13715">
    <property type="entry name" value="CarbopepD_reg_2"/>
    <property type="match status" value="1"/>
</dbReference>
<feature type="signal peptide" evidence="1">
    <location>
        <begin position="1"/>
        <end position="28"/>
    </location>
</feature>
<dbReference type="InterPro" id="IPR008969">
    <property type="entry name" value="CarboxyPept-like_regulatory"/>
</dbReference>
<dbReference type="EMBL" id="MGFH01000044">
    <property type="protein sequence ID" value="OGM07436.1"/>
    <property type="molecule type" value="Genomic_DNA"/>
</dbReference>
<comment type="caution">
    <text evidence="2">The sequence shown here is derived from an EMBL/GenBank/DDBJ whole genome shotgun (WGS) entry which is preliminary data.</text>
</comment>
<dbReference type="Proteomes" id="UP000178735">
    <property type="component" value="Unassembled WGS sequence"/>
</dbReference>
<sequence>MKKHAPLLNLFKIAVIISLAVPLIFAHAAPAECKAAGSVTLEGVITAESSATEVGGAAVSAGGKATKSDGNGRYVVSGLMSGRIIVEIKKPGFENYSESIKVTKGVNSFNVKLRALPGTENCGMIQEDKLETSAGQSYEEMARRSQERRRAYRQGAVSQKVAAAEVRGTNYIAGKVVDMTTGVPISRAKVNIDGEVYFSDAAGEFISRPVARAQAAIRAESPAYNAYESNIKITTGKNKLKILLMPLPENSAAYTGYDKGKIVEYTKFSQQYAGVSGHVRDAKTKEPVNNATVIIANKSAQTNAQGFYTVEGLAMGHADITIIAGSYGVYKGNINLAKVSNLNDVSLSADEKFGAVSGTVVEKETGRPVHGAKIQIGNKIVVSDQYGSFAIKGISYDYYNLTVEQKGYQRIEKALSVNQETITVSVELADEYQTAK</sequence>
<protein>
    <recommendedName>
        <fullName evidence="4">PEGA domain-containing protein</fullName>
    </recommendedName>
</protein>
<organism evidence="2 3">
    <name type="scientific">Candidatus Wallbacteria bacterium GWC2_49_35</name>
    <dbReference type="NCBI Taxonomy" id="1817813"/>
    <lineage>
        <taxon>Bacteria</taxon>
        <taxon>Candidatus Walliibacteriota</taxon>
    </lineage>
</organism>